<evidence type="ECO:0000256" key="6">
    <source>
        <dbReference type="PIRSR" id="PIRSR613078-1"/>
    </source>
</evidence>
<dbReference type="PROSITE" id="PS00175">
    <property type="entry name" value="PG_MUTASE"/>
    <property type="match status" value="1"/>
</dbReference>
<dbReference type="Pfam" id="PF00300">
    <property type="entry name" value="His_Phos_1"/>
    <property type="match status" value="2"/>
</dbReference>
<dbReference type="PANTHER" id="PTHR11931">
    <property type="entry name" value="PHOSPHOGLYCERATE MUTASE"/>
    <property type="match status" value="1"/>
</dbReference>
<feature type="site" description="Transition state stabilizer" evidence="8">
    <location>
        <position position="184"/>
    </location>
</feature>
<name>A0AAV5QW57_9ASCO</name>
<dbReference type="HAMAP" id="MF_01039">
    <property type="entry name" value="PGAM_GpmA"/>
    <property type="match status" value="1"/>
</dbReference>
<feature type="binding site" evidence="7">
    <location>
        <position position="61"/>
    </location>
    <ligand>
        <name>substrate</name>
    </ligand>
</feature>
<dbReference type="Gene3D" id="3.40.50.1240">
    <property type="entry name" value="Phosphoglycerate mutase-like"/>
    <property type="match status" value="1"/>
</dbReference>
<dbReference type="EC" id="5.4.2.11" evidence="9"/>
<dbReference type="GeneID" id="90076838"/>
<dbReference type="CDD" id="cd07067">
    <property type="entry name" value="HP_PGM_like"/>
    <property type="match status" value="1"/>
</dbReference>
<evidence type="ECO:0000313" key="10">
    <source>
        <dbReference type="EMBL" id="GMM38850.1"/>
    </source>
</evidence>
<feature type="binding site" evidence="7">
    <location>
        <begin position="115"/>
        <end position="116"/>
    </location>
    <ligand>
        <name>substrate</name>
    </ligand>
</feature>
<organism evidence="10 11">
    <name type="scientific">Saccharomycopsis crataegensis</name>
    <dbReference type="NCBI Taxonomy" id="43959"/>
    <lineage>
        <taxon>Eukaryota</taxon>
        <taxon>Fungi</taxon>
        <taxon>Dikarya</taxon>
        <taxon>Ascomycota</taxon>
        <taxon>Saccharomycotina</taxon>
        <taxon>Saccharomycetes</taxon>
        <taxon>Saccharomycopsidaceae</taxon>
        <taxon>Saccharomycopsis</taxon>
    </lineage>
</organism>
<dbReference type="InterPro" id="IPR005952">
    <property type="entry name" value="Phosphogly_mut1"/>
</dbReference>
<dbReference type="InterPro" id="IPR001345">
    <property type="entry name" value="PG/BPGM_mutase_AS"/>
</dbReference>
<dbReference type="PIRSF" id="PIRSF000709">
    <property type="entry name" value="6PFK_2-Ptase"/>
    <property type="match status" value="1"/>
</dbReference>
<comment type="pathway">
    <text evidence="2 9">Carbohydrate degradation; glycolysis; pyruvate from D-glyceraldehyde 3-phosphate: step 3/5.</text>
</comment>
<gene>
    <name evidence="10" type="ORF">DASC09_061890</name>
</gene>
<protein>
    <recommendedName>
        <fullName evidence="9">Phosphoglycerate mutase</fullName>
        <ecNumber evidence="9">5.4.2.11</ecNumber>
    </recommendedName>
</protein>
<dbReference type="GO" id="GO:0006096">
    <property type="term" value="P:glycolytic process"/>
    <property type="evidence" value="ECO:0007669"/>
    <property type="project" value="UniProtKB-KW"/>
</dbReference>
<evidence type="ECO:0000256" key="7">
    <source>
        <dbReference type="PIRSR" id="PIRSR613078-2"/>
    </source>
</evidence>
<feature type="binding site" evidence="7">
    <location>
        <begin position="88"/>
        <end position="91"/>
    </location>
    <ligand>
        <name>substrate</name>
    </ligand>
</feature>
<comment type="catalytic activity">
    <reaction evidence="1 9">
        <text>(2R)-2-phosphoglycerate = (2R)-3-phosphoglycerate</text>
        <dbReference type="Rhea" id="RHEA:15901"/>
        <dbReference type="ChEBI" id="CHEBI:58272"/>
        <dbReference type="ChEBI" id="CHEBI:58289"/>
        <dbReference type="EC" id="5.4.2.11"/>
    </reaction>
</comment>
<dbReference type="NCBIfam" id="TIGR01258">
    <property type="entry name" value="pgm_1"/>
    <property type="match status" value="1"/>
</dbReference>
<feature type="binding site" evidence="7">
    <location>
        <position position="99"/>
    </location>
    <ligand>
        <name>substrate</name>
    </ligand>
</feature>
<sequence length="251" mass="28594">MTSKLILLRHGESEWNNKHLFCGWVDVGLTSKGQQQAVQAANLISQNGLSPDLMFTSKLTRSCETADIISKSLGRMWMDVIRSWRLNERHYGALQGRKKSDVVAEVGKEKYMYWRRAYEGCPPLMNDEDEALLIDDRYKYADVPIEDLPRGESLKMVLERVRPFWETNIKSELLKNKTVLIVAHGSVVRSLIKIISTISDRDIEQINIPNGVPLVYEFDEKLGKIGDYYYLDPDAAEAGAKEVANQGLEKN</sequence>
<evidence type="ECO:0000256" key="5">
    <source>
        <dbReference type="ARBA" id="ARBA00023235"/>
    </source>
</evidence>
<dbReference type="EMBL" id="BTFZ01000020">
    <property type="protein sequence ID" value="GMM38850.1"/>
    <property type="molecule type" value="Genomic_DNA"/>
</dbReference>
<reference evidence="10 11" key="1">
    <citation type="journal article" date="2023" name="Elife">
        <title>Identification of key yeast species and microbe-microbe interactions impacting larval growth of Drosophila in the wild.</title>
        <authorList>
            <person name="Mure A."/>
            <person name="Sugiura Y."/>
            <person name="Maeda R."/>
            <person name="Honda K."/>
            <person name="Sakurai N."/>
            <person name="Takahashi Y."/>
            <person name="Watada M."/>
            <person name="Katoh T."/>
            <person name="Gotoh A."/>
            <person name="Gotoh Y."/>
            <person name="Taniguchi I."/>
            <person name="Nakamura K."/>
            <person name="Hayashi T."/>
            <person name="Katayama T."/>
            <person name="Uemura T."/>
            <person name="Hattori Y."/>
        </authorList>
    </citation>
    <scope>NUCLEOTIDE SEQUENCE [LARGE SCALE GENOMIC DNA]</scope>
    <source>
        <strain evidence="10 11">SC-9</strain>
    </source>
</reference>
<dbReference type="GO" id="GO:0004619">
    <property type="term" value="F:phosphoglycerate mutase activity"/>
    <property type="evidence" value="ECO:0007669"/>
    <property type="project" value="UniProtKB-EC"/>
</dbReference>
<evidence type="ECO:0000256" key="8">
    <source>
        <dbReference type="PIRSR" id="PIRSR613078-3"/>
    </source>
</evidence>
<evidence type="ECO:0000256" key="2">
    <source>
        <dbReference type="ARBA" id="ARBA00004798"/>
    </source>
</evidence>
<dbReference type="InterPro" id="IPR013078">
    <property type="entry name" value="His_Pase_superF_clade-1"/>
</dbReference>
<evidence type="ECO:0000256" key="1">
    <source>
        <dbReference type="ARBA" id="ARBA00000380"/>
    </source>
</evidence>
<dbReference type="InterPro" id="IPR029033">
    <property type="entry name" value="His_PPase_superfam"/>
</dbReference>
<keyword evidence="5 9" id="KW-0413">Isomerase</keyword>
<dbReference type="Proteomes" id="UP001360560">
    <property type="component" value="Unassembled WGS sequence"/>
</dbReference>
<dbReference type="SUPFAM" id="SSF53254">
    <property type="entry name" value="Phosphoglycerate mutase-like"/>
    <property type="match status" value="1"/>
</dbReference>
<dbReference type="FunFam" id="3.40.50.1240:FF:000003">
    <property type="entry name" value="2,3-bisphosphoglycerate-dependent phosphoglycerate mutase"/>
    <property type="match status" value="1"/>
</dbReference>
<accession>A0AAV5QW57</accession>
<feature type="active site" description="Proton donor/acceptor" evidence="6">
    <location>
        <position position="88"/>
    </location>
</feature>
<comment type="similarity">
    <text evidence="3 9">Belongs to the phosphoglycerate mutase family. BPG-dependent PGAM subfamily.</text>
</comment>
<evidence type="ECO:0000256" key="4">
    <source>
        <dbReference type="ARBA" id="ARBA00023152"/>
    </source>
</evidence>
<feature type="binding site" evidence="7">
    <location>
        <begin position="9"/>
        <end position="16"/>
    </location>
    <ligand>
        <name>substrate</name>
    </ligand>
</feature>
<evidence type="ECO:0000256" key="3">
    <source>
        <dbReference type="ARBA" id="ARBA00006717"/>
    </source>
</evidence>
<dbReference type="AlphaFoldDB" id="A0AAV5QW57"/>
<keyword evidence="4 9" id="KW-0324">Glycolysis</keyword>
<dbReference type="RefSeq" id="XP_064855845.1">
    <property type="nucleotide sequence ID" value="XM_064999773.1"/>
</dbReference>
<proteinExistence type="inferred from homology"/>
<dbReference type="SMART" id="SM00855">
    <property type="entry name" value="PGAM"/>
    <property type="match status" value="1"/>
</dbReference>
<keyword evidence="11" id="KW-1185">Reference proteome</keyword>
<evidence type="ECO:0000313" key="11">
    <source>
        <dbReference type="Proteomes" id="UP001360560"/>
    </source>
</evidence>
<feature type="active site" description="Tele-phosphohistidine intermediate" evidence="6">
    <location>
        <position position="10"/>
    </location>
</feature>
<evidence type="ECO:0000256" key="9">
    <source>
        <dbReference type="RuleBase" id="RU004511"/>
    </source>
</evidence>
<comment type="caution">
    <text evidence="10">The sequence shown here is derived from an EMBL/GenBank/DDBJ whole genome shotgun (WGS) entry which is preliminary data.</text>
</comment>